<reference evidence="1 2" key="1">
    <citation type="submission" date="2017-09" db="EMBL/GenBank/DDBJ databases">
        <title>High-quality draft genome sequence of Butyrivibrio fibrisolvens INBov1, isolated from cow rumen.</title>
        <authorList>
            <person name="Rodriguez Hernaez J."/>
            <person name="Rivarola M."/>
            <person name="Paniego N."/>
            <person name="Cravero S."/>
            <person name="Ceron Cucchi M."/>
            <person name="Martinez M.C."/>
        </authorList>
    </citation>
    <scope>NUCLEOTIDE SEQUENCE [LARGE SCALE GENOMIC DNA]</scope>
    <source>
        <strain evidence="1 2">INBov1</strain>
    </source>
</reference>
<dbReference type="SUPFAM" id="SSF51219">
    <property type="entry name" value="TRAP-like"/>
    <property type="match status" value="1"/>
</dbReference>
<dbReference type="Pfam" id="PF01987">
    <property type="entry name" value="AIM24"/>
    <property type="match status" value="1"/>
</dbReference>
<dbReference type="PANTHER" id="PTHR43657:SF1">
    <property type="entry name" value="ALTERED INHERITANCE OF MITOCHONDRIA PROTEIN 24, MITOCHONDRIAL"/>
    <property type="match status" value="1"/>
</dbReference>
<evidence type="ECO:0000313" key="2">
    <source>
        <dbReference type="Proteomes" id="UP000245488"/>
    </source>
</evidence>
<dbReference type="InterPro" id="IPR036983">
    <property type="entry name" value="AIM24_sf"/>
</dbReference>
<keyword evidence="2" id="KW-1185">Reference proteome</keyword>
<sequence length="225" mass="23965">MQYQIMSQPFTVLSLSMNAGEAIKCQSGAMAWMSRGIRMETKTGGIGGIFKKALVGESIALNHYIAEQPGELTLAKHSPGDILAFDIGQAPIIAQKTSFLASTESVNMDIFLQHKVGAGFFGGEGFLMQKYTGTGYAFLEIDGAVQERVLAPGQSIIVDSGYVAAMEATCSMQIETVKGLANVILGGEGLFNTVVTGPGKVWLQTMPINALAMSLYQYMPHPSGK</sequence>
<dbReference type="InterPro" id="IPR002838">
    <property type="entry name" value="AIM24"/>
</dbReference>
<dbReference type="RefSeq" id="WP_022759309.1">
    <property type="nucleotide sequence ID" value="NZ_CM009896.1"/>
</dbReference>
<accession>A0A317G3E3</accession>
<dbReference type="Gene3D" id="3.60.160.10">
    <property type="entry name" value="Mitochondrial biogenesis AIM24"/>
    <property type="match status" value="1"/>
</dbReference>
<dbReference type="Proteomes" id="UP000245488">
    <property type="component" value="Chromosome"/>
</dbReference>
<gene>
    <name evidence="1" type="ORF">CPT75_16265</name>
</gene>
<comment type="caution">
    <text evidence="1">The sequence shown here is derived from an EMBL/GenBank/DDBJ whole genome shotgun (WGS) entry which is preliminary data.</text>
</comment>
<name>A0A317G3E3_BUTFI</name>
<dbReference type="AlphaFoldDB" id="A0A317G3E3"/>
<evidence type="ECO:0000313" key="1">
    <source>
        <dbReference type="EMBL" id="PWT28555.1"/>
    </source>
</evidence>
<protein>
    <submittedName>
        <fullName evidence="1">TIGR00266 family protein</fullName>
    </submittedName>
</protein>
<organism evidence="1 2">
    <name type="scientific">Butyrivibrio fibrisolvens</name>
    <dbReference type="NCBI Taxonomy" id="831"/>
    <lineage>
        <taxon>Bacteria</taxon>
        <taxon>Bacillati</taxon>
        <taxon>Bacillota</taxon>
        <taxon>Clostridia</taxon>
        <taxon>Lachnospirales</taxon>
        <taxon>Lachnospiraceae</taxon>
        <taxon>Butyrivibrio</taxon>
    </lineage>
</organism>
<dbReference type="EMBL" id="NXNG01000001">
    <property type="protein sequence ID" value="PWT28555.1"/>
    <property type="molecule type" value="Genomic_DNA"/>
</dbReference>
<dbReference type="PANTHER" id="PTHR43657">
    <property type="entry name" value="TRYPTOPHAN RNA-BINDING ATTENUATOR PROTEIN-LIKE PROTEIN"/>
    <property type="match status" value="1"/>
</dbReference>
<dbReference type="NCBIfam" id="TIGR00266">
    <property type="entry name" value="TIGR00266 family protein"/>
    <property type="match status" value="1"/>
</dbReference>
<dbReference type="InterPro" id="IPR016031">
    <property type="entry name" value="Trp_RNA-bd_attenuator-like_dom"/>
</dbReference>
<proteinExistence type="predicted"/>